<name>A0ABM7VE60_9BACT</name>
<reference evidence="1 2" key="1">
    <citation type="submission" date="2021-12" db="EMBL/GenBank/DDBJ databases">
        <title>Genome sequencing of bacteria with rrn-lacking chromosome and rrn-plasmid.</title>
        <authorList>
            <person name="Anda M."/>
            <person name="Iwasaki W."/>
        </authorList>
    </citation>
    <scope>NUCLEOTIDE SEQUENCE [LARGE SCALE GENOMIC DNA]</scope>
    <source>
        <strain evidence="1 2">NBRC 101262</strain>
    </source>
</reference>
<keyword evidence="2" id="KW-1185">Reference proteome</keyword>
<dbReference type="EMBL" id="AP025292">
    <property type="protein sequence ID" value="BDC99187.1"/>
    <property type="molecule type" value="Genomic_DNA"/>
</dbReference>
<protein>
    <recommendedName>
        <fullName evidence="3">DUF4421 domain-containing protein</fullName>
    </recommendedName>
</protein>
<accession>A0ABM7VE60</accession>
<evidence type="ECO:0000313" key="1">
    <source>
        <dbReference type="EMBL" id="BDC99187.1"/>
    </source>
</evidence>
<sequence>MMRIKILSLLSFFCLITSTLYGQYLKDTQIGEAMGIYDHDKWDGYDSLYVMDYSEEWTLRAISTYKNNRFGIISKDIEGDLHRLVFSPVAPYSIGVGLNHNWLGVNLSLTMPLGPQEKNETFSQIDLIGRYYTKAIGFEGRAQYFQGHYADVRPIQGAPINLDNAPKLNTMLVSVNATYVFNQKTYSYMANSAQTQWQKKSAGSWLLGGFSTFQHYWNHKDNTLLDKRKLNLDQSQYFTLGLTGGYGYTWVYKSHWFAGFSAMAGVGGNYINLQTLAKNQNDEVMYKPSIMTVSRLFVGYNNADFFVVINATTEANYIFINSYSSNMIQGYVRLSVGKRFAWKAKNKVLHEIGLD</sequence>
<gene>
    <name evidence="1" type="ORF">PEPS_14680</name>
</gene>
<dbReference type="Pfam" id="PF14391">
    <property type="entry name" value="DUF4421"/>
    <property type="match status" value="1"/>
</dbReference>
<dbReference type="InterPro" id="IPR025535">
    <property type="entry name" value="DUF4421"/>
</dbReference>
<proteinExistence type="predicted"/>
<evidence type="ECO:0008006" key="3">
    <source>
        <dbReference type="Google" id="ProtNLM"/>
    </source>
</evidence>
<organism evidence="1 2">
    <name type="scientific">Persicobacter psychrovividus</name>
    <dbReference type="NCBI Taxonomy" id="387638"/>
    <lineage>
        <taxon>Bacteria</taxon>
        <taxon>Pseudomonadati</taxon>
        <taxon>Bacteroidota</taxon>
        <taxon>Cytophagia</taxon>
        <taxon>Cytophagales</taxon>
        <taxon>Persicobacteraceae</taxon>
        <taxon>Persicobacter</taxon>
    </lineage>
</organism>
<evidence type="ECO:0000313" key="2">
    <source>
        <dbReference type="Proteomes" id="UP001354989"/>
    </source>
</evidence>
<dbReference type="Proteomes" id="UP001354989">
    <property type="component" value="Chromosome"/>
</dbReference>